<feature type="domain" description="VWFC" evidence="9">
    <location>
        <begin position="40"/>
        <end position="105"/>
    </location>
</feature>
<feature type="compositionally biased region" description="Polar residues" evidence="7">
    <location>
        <begin position="194"/>
        <end position="203"/>
    </location>
</feature>
<dbReference type="PANTHER" id="PTHR46303">
    <property type="entry name" value="VWFC DOMAIN-CONTAINING PROTEIN"/>
    <property type="match status" value="1"/>
</dbReference>
<dbReference type="Pfam" id="PF23334">
    <property type="entry name" value="VWC2L_2nd"/>
    <property type="match status" value="2"/>
</dbReference>
<evidence type="ECO:0000256" key="1">
    <source>
        <dbReference type="ARBA" id="ARBA00004613"/>
    </source>
</evidence>
<evidence type="ECO:0000256" key="4">
    <source>
        <dbReference type="ARBA" id="ARBA00022729"/>
    </source>
</evidence>
<dbReference type="Ensembl" id="ENSLOCT00000002657.1">
    <property type="protein sequence ID" value="ENSLOCP00000002651.1"/>
    <property type="gene ID" value="ENSLOCG00000002265.1"/>
</dbReference>
<dbReference type="PANTHER" id="PTHR46303:SF3">
    <property type="entry name" value="CHORDIN-LIKE PROTEIN 2"/>
    <property type="match status" value="1"/>
</dbReference>
<dbReference type="PROSITE" id="PS50184">
    <property type="entry name" value="VWFC_2"/>
    <property type="match status" value="3"/>
</dbReference>
<dbReference type="InterPro" id="IPR045716">
    <property type="entry name" value="CHRDL_1/2_C"/>
</dbReference>
<reference evidence="11" key="1">
    <citation type="submission" date="2011-12" db="EMBL/GenBank/DDBJ databases">
        <title>The Draft Genome of Lepisosteus oculatus.</title>
        <authorList>
            <consortium name="The Broad Institute Genome Assembly &amp; Analysis Group"/>
            <consortium name="Computational R&amp;D Group"/>
            <consortium name="and Sequencing Platform"/>
            <person name="Di Palma F."/>
            <person name="Alfoldi J."/>
            <person name="Johnson J."/>
            <person name="Berlin A."/>
            <person name="Gnerre S."/>
            <person name="Jaffe D."/>
            <person name="MacCallum I."/>
            <person name="Young S."/>
            <person name="Walker B.J."/>
            <person name="Lander E.S."/>
            <person name="Lindblad-Toh K."/>
        </authorList>
    </citation>
    <scope>NUCLEOTIDE SEQUENCE [LARGE SCALE GENOMIC DNA]</scope>
</reference>
<keyword evidence="11" id="KW-1185">Reference proteome</keyword>
<proteinExistence type="predicted"/>
<dbReference type="Bgee" id="ENSLOCG00000002265">
    <property type="expression patterns" value="Expressed in zone of skin and 11 other cell types or tissues"/>
</dbReference>
<evidence type="ECO:0000259" key="9">
    <source>
        <dbReference type="PROSITE" id="PS50184"/>
    </source>
</evidence>
<evidence type="ECO:0000256" key="2">
    <source>
        <dbReference type="ARBA" id="ARBA00022473"/>
    </source>
</evidence>
<evidence type="ECO:0000313" key="10">
    <source>
        <dbReference type="Ensembl" id="ENSLOCP00000002651.1"/>
    </source>
</evidence>
<dbReference type="PROSITE" id="PS01208">
    <property type="entry name" value="VWFC_1"/>
    <property type="match status" value="2"/>
</dbReference>
<name>W5M2P3_LEPOC</name>
<dbReference type="InterPro" id="IPR001007">
    <property type="entry name" value="VWF_dom"/>
</dbReference>
<dbReference type="HOGENOM" id="CLU_048288_1_0_1"/>
<evidence type="ECO:0000256" key="7">
    <source>
        <dbReference type="SAM" id="MobiDB-lite"/>
    </source>
</evidence>
<sequence length="462" mass="51868">DPAQWRKIVSGMKHLFVFFSLALYIILDVEAIRTRKIPGTFCTFKEKRYSPGDSWHPYLEPYGFVLCMRCTCAETGHVNCNAIKCPVLRCKNPVTDSQQCCPRCADEESRSPAGLRTLGKSCQYNGILYQPGETFSNDELFPSRLPNQCVTCSCSNGNIFCALKTCSRVSCASPVSVQDSCCPLCKDVNINSASTEDSGQQLNRGAKWKRHSKDQCSGDPGENVAGRETPSAIRSSSRALNLPAFRHGGAAGTTVKILLQRKHKRACVYNGKTYSHGDLWHPELGKVLECILCTCKDGVQECKRITCPREYPCEHPEKTEGECCKTCPAEQKTEQNRTQCSPGKDSAEFLVYKVGSGTDSTVRKIAIERQGAAELEVHVWKTVEGSLHFMETEELQRETLMEDPENYVFLTRLDEETWKKFKEQEAHRKENPETRTCDDGMREVLQFLYPEQLDSLCALSLS</sequence>
<feature type="region of interest" description="Disordered" evidence="7">
    <location>
        <begin position="194"/>
        <end position="233"/>
    </location>
</feature>
<dbReference type="SMART" id="SM00214">
    <property type="entry name" value="VWC"/>
    <property type="match status" value="3"/>
</dbReference>
<protein>
    <submittedName>
        <fullName evidence="10">Chordin-like 2</fullName>
    </submittedName>
</protein>
<keyword evidence="6" id="KW-0325">Glycoprotein</keyword>
<dbReference type="Pfam" id="PF00093">
    <property type="entry name" value="VWC"/>
    <property type="match status" value="1"/>
</dbReference>
<dbReference type="EMBL" id="AHAT01003315">
    <property type="status" value="NOT_ANNOTATED_CDS"/>
    <property type="molecule type" value="Genomic_DNA"/>
</dbReference>
<evidence type="ECO:0000256" key="8">
    <source>
        <dbReference type="SAM" id="SignalP"/>
    </source>
</evidence>
<evidence type="ECO:0000313" key="11">
    <source>
        <dbReference type="Proteomes" id="UP000018468"/>
    </source>
</evidence>
<dbReference type="Proteomes" id="UP000018468">
    <property type="component" value="Linkage group LG3"/>
</dbReference>
<dbReference type="SUPFAM" id="SSF57603">
    <property type="entry name" value="FnI-like domain"/>
    <property type="match status" value="3"/>
</dbReference>
<dbReference type="Pfam" id="PF19548">
    <property type="entry name" value="CHRDL_1_2_C"/>
    <property type="match status" value="1"/>
</dbReference>
<feature type="domain" description="VWFC" evidence="9">
    <location>
        <begin position="120"/>
        <end position="186"/>
    </location>
</feature>
<evidence type="ECO:0000256" key="6">
    <source>
        <dbReference type="ARBA" id="ARBA00023180"/>
    </source>
</evidence>
<evidence type="ECO:0000256" key="5">
    <source>
        <dbReference type="ARBA" id="ARBA00022737"/>
    </source>
</evidence>
<organism evidence="10 11">
    <name type="scientific">Lepisosteus oculatus</name>
    <name type="common">Spotted gar</name>
    <dbReference type="NCBI Taxonomy" id="7918"/>
    <lineage>
        <taxon>Eukaryota</taxon>
        <taxon>Metazoa</taxon>
        <taxon>Chordata</taxon>
        <taxon>Craniata</taxon>
        <taxon>Vertebrata</taxon>
        <taxon>Euteleostomi</taxon>
        <taxon>Actinopterygii</taxon>
        <taxon>Neopterygii</taxon>
        <taxon>Holostei</taxon>
        <taxon>Semionotiformes</taxon>
        <taxon>Lepisosteidae</taxon>
        <taxon>Lepisosteus</taxon>
    </lineage>
</organism>
<dbReference type="Gene3D" id="2.10.70.10">
    <property type="entry name" value="Complement Module, domain 1"/>
    <property type="match status" value="2"/>
</dbReference>
<reference evidence="10" key="3">
    <citation type="submission" date="2025-09" db="UniProtKB">
        <authorList>
            <consortium name="Ensembl"/>
        </authorList>
    </citation>
    <scope>IDENTIFICATION</scope>
</reference>
<dbReference type="GeneTree" id="ENSGT00940000166571"/>
<keyword evidence="4 8" id="KW-0732">Signal</keyword>
<keyword evidence="5" id="KW-0677">Repeat</keyword>
<feature type="domain" description="VWFC" evidence="9">
    <location>
        <begin position="265"/>
        <end position="328"/>
    </location>
</feature>
<accession>W5M2P3</accession>
<dbReference type="InterPro" id="IPR045717">
    <property type="entry name" value="CHRDL1/2"/>
</dbReference>
<keyword evidence="2" id="KW-0217">Developmental protein</keyword>
<feature type="chain" id="PRO_5004867163" evidence="8">
    <location>
        <begin position="32"/>
        <end position="462"/>
    </location>
</feature>
<feature type="signal peptide" evidence="8">
    <location>
        <begin position="1"/>
        <end position="31"/>
    </location>
</feature>
<reference evidence="10" key="2">
    <citation type="submission" date="2025-08" db="UniProtKB">
        <authorList>
            <consortium name="Ensembl"/>
        </authorList>
    </citation>
    <scope>IDENTIFICATION</scope>
</reference>
<keyword evidence="3" id="KW-0964">Secreted</keyword>
<comment type="subcellular location">
    <subcellularLocation>
        <location evidence="1">Secreted</location>
    </subcellularLocation>
</comment>
<dbReference type="Gene3D" id="6.20.200.20">
    <property type="match status" value="1"/>
</dbReference>
<dbReference type="AlphaFoldDB" id="W5M2P3"/>
<evidence type="ECO:0000256" key="3">
    <source>
        <dbReference type="ARBA" id="ARBA00022525"/>
    </source>
</evidence>
<dbReference type="GO" id="GO:0005576">
    <property type="term" value="C:extracellular region"/>
    <property type="evidence" value="ECO:0007669"/>
    <property type="project" value="UniProtKB-SubCell"/>
</dbReference>